<dbReference type="PROSITE" id="PS50893">
    <property type="entry name" value="ABC_TRANSPORTER_2"/>
    <property type="match status" value="1"/>
</dbReference>
<comment type="caution">
    <text evidence="11">The sequence shown here is derived from an EMBL/GenBank/DDBJ whole genome shotgun (WGS) entry which is preliminary data.</text>
</comment>
<evidence type="ECO:0000256" key="2">
    <source>
        <dbReference type="ARBA" id="ARBA00022475"/>
    </source>
</evidence>
<protein>
    <recommendedName>
        <fullName evidence="9">ABC-type quaternary amine transporter</fullName>
        <ecNumber evidence="9">7.6.2.9</ecNumber>
    </recommendedName>
</protein>
<evidence type="ECO:0000259" key="10">
    <source>
        <dbReference type="PROSITE" id="PS50893"/>
    </source>
</evidence>
<dbReference type="Gene3D" id="3.40.50.300">
    <property type="entry name" value="P-loop containing nucleotide triphosphate hydrolases"/>
    <property type="match status" value="1"/>
</dbReference>
<dbReference type="Proteomes" id="UP001168575">
    <property type="component" value="Unassembled WGS sequence"/>
</dbReference>
<keyword evidence="12" id="KW-1185">Reference proteome</keyword>
<sequence length="265" mass="29019">MEILNQEAGKEETALSVSNLCKSYSGKEILKNLTFDVKRGEFLSILGASGCGKTTTLRILIGLESADSGSIVTGEGRDITNAPAAEREMGIVFQNFALFENMTAAENIEYPLSFKPEYKAKKAEIASDLLARVGLSDQGSKRISQLSGGQQQRVSIARTLALNPSIILFDEPMSALDVETRLALRADLKKIQAEFGTTMVYITHDQEEAFALSDRVMVMKAGEIEQIGKPEELLTSPATDYVKTFVIDNLSRKIGSIKRFVDLVQ</sequence>
<dbReference type="Pfam" id="PF00005">
    <property type="entry name" value="ABC_tran"/>
    <property type="match status" value="1"/>
</dbReference>
<evidence type="ECO:0000256" key="8">
    <source>
        <dbReference type="ARBA" id="ARBA00023136"/>
    </source>
</evidence>
<evidence type="ECO:0000313" key="12">
    <source>
        <dbReference type="Proteomes" id="UP001168575"/>
    </source>
</evidence>
<feature type="domain" description="ABC transporter" evidence="10">
    <location>
        <begin position="15"/>
        <end position="246"/>
    </location>
</feature>
<dbReference type="AlphaFoldDB" id="A0AA43RGU2"/>
<evidence type="ECO:0000256" key="3">
    <source>
        <dbReference type="ARBA" id="ARBA00022496"/>
    </source>
</evidence>
<evidence type="ECO:0000256" key="5">
    <source>
        <dbReference type="ARBA" id="ARBA00022840"/>
    </source>
</evidence>
<dbReference type="GO" id="GO:0005524">
    <property type="term" value="F:ATP binding"/>
    <property type="evidence" value="ECO:0007669"/>
    <property type="project" value="UniProtKB-KW"/>
</dbReference>
<keyword evidence="1" id="KW-0813">Transport</keyword>
<dbReference type="SUPFAM" id="SSF52540">
    <property type="entry name" value="P-loop containing nucleoside triphosphate hydrolases"/>
    <property type="match status" value="1"/>
</dbReference>
<keyword evidence="6" id="KW-0408">Iron</keyword>
<dbReference type="EMBL" id="JAUMVS010000029">
    <property type="protein sequence ID" value="MDO4841582.1"/>
    <property type="molecule type" value="Genomic_DNA"/>
</dbReference>
<proteinExistence type="predicted"/>
<dbReference type="GO" id="GO:0015408">
    <property type="term" value="F:ABC-type ferric iron transporter activity"/>
    <property type="evidence" value="ECO:0007669"/>
    <property type="project" value="InterPro"/>
</dbReference>
<dbReference type="InterPro" id="IPR015853">
    <property type="entry name" value="ABC_transpr_FbpC"/>
</dbReference>
<dbReference type="InterPro" id="IPR050093">
    <property type="entry name" value="ABC_SmlMolc_Importer"/>
</dbReference>
<name>A0AA43RGU2_9ACTN</name>
<dbReference type="GO" id="GO:0016887">
    <property type="term" value="F:ATP hydrolysis activity"/>
    <property type="evidence" value="ECO:0007669"/>
    <property type="project" value="InterPro"/>
</dbReference>
<keyword evidence="4" id="KW-0547">Nucleotide-binding</keyword>
<evidence type="ECO:0000256" key="6">
    <source>
        <dbReference type="ARBA" id="ARBA00023004"/>
    </source>
</evidence>
<dbReference type="InterPro" id="IPR003593">
    <property type="entry name" value="AAA+_ATPase"/>
</dbReference>
<dbReference type="FunFam" id="3.40.50.300:FF:000425">
    <property type="entry name" value="Probable ABC transporter, ATP-binding subunit"/>
    <property type="match status" value="1"/>
</dbReference>
<dbReference type="GO" id="GO:0016020">
    <property type="term" value="C:membrane"/>
    <property type="evidence" value="ECO:0007669"/>
    <property type="project" value="InterPro"/>
</dbReference>
<dbReference type="SMART" id="SM00382">
    <property type="entry name" value="AAA"/>
    <property type="match status" value="1"/>
</dbReference>
<keyword evidence="5 11" id="KW-0067">ATP-binding</keyword>
<keyword evidence="7" id="KW-0406">Ion transport</keyword>
<evidence type="ECO:0000256" key="7">
    <source>
        <dbReference type="ARBA" id="ARBA00023065"/>
    </source>
</evidence>
<dbReference type="PANTHER" id="PTHR42781:SF9">
    <property type="entry name" value="AMINO ACID ABC TRANSPORTER, ATP-BINDING PROTEIN-RELATED"/>
    <property type="match status" value="1"/>
</dbReference>
<evidence type="ECO:0000313" key="11">
    <source>
        <dbReference type="EMBL" id="MDO4841582.1"/>
    </source>
</evidence>
<dbReference type="PROSITE" id="PS00211">
    <property type="entry name" value="ABC_TRANSPORTER_1"/>
    <property type="match status" value="1"/>
</dbReference>
<dbReference type="EC" id="7.6.2.9" evidence="9"/>
<dbReference type="InterPro" id="IPR027417">
    <property type="entry name" value="P-loop_NTPase"/>
</dbReference>
<evidence type="ECO:0000256" key="1">
    <source>
        <dbReference type="ARBA" id="ARBA00022448"/>
    </source>
</evidence>
<accession>A0AA43RGU2</accession>
<organism evidence="11 12">
    <name type="scientific">Phoenicibacter congonensis</name>
    <dbReference type="NCBI Taxonomy" id="1944646"/>
    <lineage>
        <taxon>Bacteria</taxon>
        <taxon>Bacillati</taxon>
        <taxon>Actinomycetota</taxon>
        <taxon>Coriobacteriia</taxon>
        <taxon>Eggerthellales</taxon>
        <taxon>Eggerthellaceae</taxon>
        <taxon>Phoenicibacter</taxon>
    </lineage>
</organism>
<keyword evidence="2" id="KW-1003">Cell membrane</keyword>
<dbReference type="CDD" id="cd03259">
    <property type="entry name" value="ABC_Carb_Solutes_like"/>
    <property type="match status" value="1"/>
</dbReference>
<keyword evidence="8" id="KW-0472">Membrane</keyword>
<dbReference type="InterPro" id="IPR017871">
    <property type="entry name" value="ABC_transporter-like_CS"/>
</dbReference>
<dbReference type="GO" id="GO:0015418">
    <property type="term" value="F:ABC-type quaternary ammonium compound transporting activity"/>
    <property type="evidence" value="ECO:0007669"/>
    <property type="project" value="UniProtKB-EC"/>
</dbReference>
<evidence type="ECO:0000256" key="4">
    <source>
        <dbReference type="ARBA" id="ARBA00022741"/>
    </source>
</evidence>
<dbReference type="PANTHER" id="PTHR42781">
    <property type="entry name" value="SPERMIDINE/PUTRESCINE IMPORT ATP-BINDING PROTEIN POTA"/>
    <property type="match status" value="1"/>
</dbReference>
<dbReference type="InterPro" id="IPR003439">
    <property type="entry name" value="ABC_transporter-like_ATP-bd"/>
</dbReference>
<evidence type="ECO:0000256" key="9">
    <source>
        <dbReference type="ARBA" id="ARBA00066388"/>
    </source>
</evidence>
<gene>
    <name evidence="11" type="ORF">Q3982_02770</name>
</gene>
<reference evidence="11" key="1">
    <citation type="submission" date="2023-07" db="EMBL/GenBank/DDBJ databases">
        <title>Between Cages and Wild: Unraveling the Impact of Captivity on Animal Microbiomes and Antimicrobial Resistance.</title>
        <authorList>
            <person name="Schmartz G.P."/>
            <person name="Rehner J."/>
            <person name="Schuff M.J."/>
            <person name="Becker S.L."/>
            <person name="Kravczyk M."/>
            <person name="Gurevich A."/>
            <person name="Francke R."/>
            <person name="Mueller R."/>
            <person name="Keller V."/>
            <person name="Keller A."/>
        </authorList>
    </citation>
    <scope>NUCLEOTIDE SEQUENCE</scope>
    <source>
        <strain evidence="11">S12M_St_49</strain>
    </source>
</reference>
<keyword evidence="3" id="KW-0410">Iron transport</keyword>